<evidence type="ECO:0000313" key="2">
    <source>
        <dbReference type="EMBL" id="VFJ76090.1"/>
    </source>
</evidence>
<keyword evidence="1" id="KW-0472">Membrane</keyword>
<dbReference type="EMBL" id="CAADFE010000098">
    <property type="protein sequence ID" value="VFJ76090.1"/>
    <property type="molecule type" value="Genomic_DNA"/>
</dbReference>
<reference evidence="2" key="1">
    <citation type="submission" date="2019-02" db="EMBL/GenBank/DDBJ databases">
        <authorList>
            <person name="Gruber-Vodicka R. H."/>
            <person name="Seah K. B. B."/>
        </authorList>
    </citation>
    <scope>NUCLEOTIDE SEQUENCE</scope>
    <source>
        <strain evidence="2">BECK_BZ131</strain>
    </source>
</reference>
<sequence length="128" mass="14332">MISVEMLSLTAGVISLFLGIASFALAIVAIFLSIYHEKSARESERAAREAMHRVQHVATDINTLVRDINAKQFSRISKLMTDQHSLVEKSIDALIYNEREERTPGDFANKEGKASEEIEKVIGKVEKE</sequence>
<keyword evidence="1" id="KW-1133">Transmembrane helix</keyword>
<name>A0A450U140_9GAMM</name>
<organism evidence="2">
    <name type="scientific">Candidatus Kentrum sp. FW</name>
    <dbReference type="NCBI Taxonomy" id="2126338"/>
    <lineage>
        <taxon>Bacteria</taxon>
        <taxon>Pseudomonadati</taxon>
        <taxon>Pseudomonadota</taxon>
        <taxon>Gammaproteobacteria</taxon>
        <taxon>Candidatus Kentrum</taxon>
    </lineage>
</organism>
<evidence type="ECO:0000256" key="1">
    <source>
        <dbReference type="SAM" id="Phobius"/>
    </source>
</evidence>
<feature type="transmembrane region" description="Helical" evidence="1">
    <location>
        <begin position="12"/>
        <end position="35"/>
    </location>
</feature>
<keyword evidence="1" id="KW-0812">Transmembrane</keyword>
<dbReference type="AlphaFoldDB" id="A0A450U140"/>
<protein>
    <submittedName>
        <fullName evidence="2">Uncharacterized protein</fullName>
    </submittedName>
</protein>
<proteinExistence type="predicted"/>
<accession>A0A450U140</accession>
<gene>
    <name evidence="2" type="ORF">BECKFW1821C_GA0114237_10984</name>
</gene>